<sequence length="241" mass="26016">MKKSLQALSLSLAAGAMLLSTQALADSKCSLKDGKITVQGTGTMKVMPDEAVLSFSVTEIKDNAAAARNSVEERVTGFITALKPLNLGQNQILADNLTVFPKYSYNEGKSKLEGYSAYRVVKVTVDNLELIPKVTDLALESGINEVAGFEYQVKDLESVKKEAAKLAIKDAKEKAQLLADGFEVKIAHPCDLQFVEAGSIMPYRNRLMMAKAASDNAAVEASYEVQPMTVTTQVNAVFSLK</sequence>
<evidence type="ECO:0000313" key="2">
    <source>
        <dbReference type="EMBL" id="EFY08007.1"/>
    </source>
</evidence>
<gene>
    <name evidence="2" type="ORF">HMPREF9444_00161</name>
</gene>
<feature type="signal peptide" evidence="1">
    <location>
        <begin position="1"/>
        <end position="25"/>
    </location>
</feature>
<dbReference type="EMBL" id="AEVO01000007">
    <property type="protein sequence ID" value="EFY08007.1"/>
    <property type="molecule type" value="Genomic_DNA"/>
</dbReference>
<evidence type="ECO:0000256" key="1">
    <source>
        <dbReference type="SAM" id="SignalP"/>
    </source>
</evidence>
<feature type="chain" id="PRO_5003227028" description="26 kDa periplasmic immunogenic protein" evidence="1">
    <location>
        <begin position="26"/>
        <end position="241"/>
    </location>
</feature>
<evidence type="ECO:0008006" key="4">
    <source>
        <dbReference type="Google" id="ProtNLM"/>
    </source>
</evidence>
<dbReference type="Proteomes" id="UP000018458">
    <property type="component" value="Unassembled WGS sequence"/>
</dbReference>
<dbReference type="AlphaFoldDB" id="E8LHI8"/>
<reference evidence="2 3" key="1">
    <citation type="submission" date="2011-01" db="EMBL/GenBank/DDBJ databases">
        <authorList>
            <person name="Weinstock G."/>
            <person name="Sodergren E."/>
            <person name="Clifton S."/>
            <person name="Fulton L."/>
            <person name="Fulton B."/>
            <person name="Courtney L."/>
            <person name="Fronick C."/>
            <person name="Harrison M."/>
            <person name="Strong C."/>
            <person name="Farmer C."/>
            <person name="Delahaunty K."/>
            <person name="Markovic C."/>
            <person name="Hall O."/>
            <person name="Minx P."/>
            <person name="Tomlinson C."/>
            <person name="Mitreva M."/>
            <person name="Hou S."/>
            <person name="Chen J."/>
            <person name="Wollam A."/>
            <person name="Pepin K.H."/>
            <person name="Johnson M."/>
            <person name="Bhonagiri V."/>
            <person name="Zhang X."/>
            <person name="Suruliraj S."/>
            <person name="Warren W."/>
            <person name="Chinwalla A."/>
            <person name="Mardis E.R."/>
            <person name="Wilson R.K."/>
        </authorList>
    </citation>
    <scope>NUCLEOTIDE SEQUENCE [LARGE SCALE GENOMIC DNA]</scope>
    <source>
        <strain evidence="3">DSM 22608 / JCM 16073 / KCTC 15190 / YIT 12066</strain>
    </source>
</reference>
<organism evidence="2 3">
    <name type="scientific">Succinatimonas hippei (strain DSM 22608 / JCM 16073 / KCTC 15190 / YIT 12066)</name>
    <dbReference type="NCBI Taxonomy" id="762983"/>
    <lineage>
        <taxon>Bacteria</taxon>
        <taxon>Pseudomonadati</taxon>
        <taxon>Pseudomonadota</taxon>
        <taxon>Gammaproteobacteria</taxon>
        <taxon>Aeromonadales</taxon>
        <taxon>Succinivibrionaceae</taxon>
        <taxon>Succinatimonas</taxon>
    </lineage>
</organism>
<name>E8LHI8_SUCHY</name>
<dbReference type="PANTHER" id="PTHR34387">
    <property type="entry name" value="SLR1258 PROTEIN"/>
    <property type="match status" value="1"/>
</dbReference>
<dbReference type="Gene3D" id="3.30.110.170">
    <property type="entry name" value="Protein of unknown function (DUF541), domain 1"/>
    <property type="match status" value="1"/>
</dbReference>
<dbReference type="GO" id="GO:0006974">
    <property type="term" value="P:DNA damage response"/>
    <property type="evidence" value="ECO:0007669"/>
    <property type="project" value="TreeGrafter"/>
</dbReference>
<dbReference type="Gene3D" id="3.30.70.2970">
    <property type="entry name" value="Protein of unknown function (DUF541), domain 2"/>
    <property type="match status" value="1"/>
</dbReference>
<dbReference type="Pfam" id="PF04402">
    <property type="entry name" value="SIMPL"/>
    <property type="match status" value="1"/>
</dbReference>
<dbReference type="STRING" id="762983.HMPREF9444_00161"/>
<dbReference type="InterPro" id="IPR052022">
    <property type="entry name" value="26kDa_periplasmic_antigen"/>
</dbReference>
<protein>
    <recommendedName>
        <fullName evidence="4">26 kDa periplasmic immunogenic protein</fullName>
    </recommendedName>
</protein>
<comment type="caution">
    <text evidence="2">The sequence shown here is derived from an EMBL/GenBank/DDBJ whole genome shotgun (WGS) entry which is preliminary data.</text>
</comment>
<keyword evidence="1" id="KW-0732">Signal</keyword>
<dbReference type="OrthoDB" id="5737572at2"/>
<dbReference type="InterPro" id="IPR007497">
    <property type="entry name" value="SIMPL/DUF541"/>
</dbReference>
<keyword evidence="3" id="KW-1185">Reference proteome</keyword>
<accession>E8LHI8</accession>
<dbReference type="PANTHER" id="PTHR34387:SF1">
    <property type="entry name" value="PERIPLASMIC IMMUNOGENIC PROTEIN"/>
    <property type="match status" value="1"/>
</dbReference>
<dbReference type="eggNOG" id="COG2968">
    <property type="taxonomic scope" value="Bacteria"/>
</dbReference>
<evidence type="ECO:0000313" key="3">
    <source>
        <dbReference type="Proteomes" id="UP000018458"/>
    </source>
</evidence>
<dbReference type="HOGENOM" id="CLU_080344_3_0_6"/>
<proteinExistence type="predicted"/>
<dbReference type="RefSeq" id="WP_009142388.1">
    <property type="nucleotide sequence ID" value="NZ_GL830945.1"/>
</dbReference>